<dbReference type="PANTHER" id="PTHR31398">
    <property type="entry name" value="MEIOTIC NUCLEAR DIVISION PROTEIN 1 HOMOLOG"/>
    <property type="match status" value="1"/>
</dbReference>
<proteinExistence type="predicted"/>
<dbReference type="AlphaFoldDB" id="I7M8U6"/>
<dbReference type="GO" id="GO:0005634">
    <property type="term" value="C:nucleus"/>
    <property type="evidence" value="ECO:0007669"/>
    <property type="project" value="TreeGrafter"/>
</dbReference>
<dbReference type="GO" id="GO:0007131">
    <property type="term" value="P:reciprocal meiotic recombination"/>
    <property type="evidence" value="ECO:0007669"/>
    <property type="project" value="TreeGrafter"/>
</dbReference>
<organism evidence="3 4">
    <name type="scientific">Tetrahymena thermophila (strain SB210)</name>
    <dbReference type="NCBI Taxonomy" id="312017"/>
    <lineage>
        <taxon>Eukaryota</taxon>
        <taxon>Sar</taxon>
        <taxon>Alveolata</taxon>
        <taxon>Ciliophora</taxon>
        <taxon>Intramacronucleata</taxon>
        <taxon>Oligohymenophorea</taxon>
        <taxon>Hymenostomatida</taxon>
        <taxon>Tetrahymenina</taxon>
        <taxon>Tetrahymenidae</taxon>
        <taxon>Tetrahymena</taxon>
    </lineage>
</organism>
<keyword evidence="2" id="KW-0472">Membrane</keyword>
<evidence type="ECO:0000256" key="1">
    <source>
        <dbReference type="SAM" id="MobiDB-lite"/>
    </source>
</evidence>
<sequence length="734" mass="86252">MLANFDYFGIPVQMRVSKDLKHKTNFGGLVTIATTIAMFVYSYFILNQCFSYLNPNIVSQDYVTSQPDDVVFNQQQYTFAMGIQDQSLTHFLDESIYYLDVQLMETTKSYNETTNEYDQNTVTQPIKMERCTKNHFQVQGAQSFFETLNYTNIYCLPLDFQLSLAGQFGAMKYKRLYIQVKSCIQNCSDETIIEQKLNNVAFQLYYVNYIISPANLNNPFTPIAQNTFWQSGYSLFKNINIYFRKNTISTDQGLITQDFQSDYRMMYSLDRETIVTKTDNKMYELYIGLEKNKQSECIRTYMKLLSATSQIGGIFNIFFIIGSIVCFPVQKISLYYRLIDSIFDFKEKREEVQFQFEKDYVVENKVLSNTNYFSNSQHKKYRKSFAHQSRDQVFNKPLKNNQNQTNFISLENSQKQNIFQNIPKKSDSSSKLPHKYLVDNVSEENIQENKTNLKSQKQSQNDQSSKQIQNTKLISKIGDLLSFIFQKSKNIKFNISKMMKSQIKYKTNFKPEYQMIDYSIQYLQQYLDIRNIMKKLQDIEKLKYLLLDENQIKLFESISKPTLYLEDFKNQINELNANKRKQIPDTATEGSFFQQQRNNNVKNQQPFYSIIQIQQKDENQMAKETEQAFKEVYQDKQSISLIDKKLLKMLIPGLIESNENEDLNKSIIDKNITQQPLTLITSPANNNSGENYQKFLFSDEIKSQQIPKNLRLNNSNQDSSAIQSIFSPKMYYEE</sequence>
<evidence type="ECO:0000313" key="3">
    <source>
        <dbReference type="EMBL" id="EAR99693.1"/>
    </source>
</evidence>
<dbReference type="EMBL" id="GG662637">
    <property type="protein sequence ID" value="EAR99693.1"/>
    <property type="molecule type" value="Genomic_DNA"/>
</dbReference>
<dbReference type="HOGENOM" id="CLU_009697_0_0_1"/>
<keyword evidence="2 3" id="KW-0812">Transmembrane</keyword>
<feature type="transmembrane region" description="Helical" evidence="2">
    <location>
        <begin position="24"/>
        <end position="46"/>
    </location>
</feature>
<keyword evidence="4" id="KW-1185">Reference proteome</keyword>
<dbReference type="InParanoid" id="I7M8U6"/>
<dbReference type="Proteomes" id="UP000009168">
    <property type="component" value="Unassembled WGS sequence"/>
</dbReference>
<gene>
    <name evidence="3" type="ORF">TTHERM_00590310</name>
</gene>
<dbReference type="GeneID" id="7841084"/>
<protein>
    <submittedName>
        <fullName evidence="3">Transmembrane protein, putative</fullName>
    </submittedName>
</protein>
<feature type="compositionally biased region" description="Low complexity" evidence="1">
    <location>
        <begin position="452"/>
        <end position="468"/>
    </location>
</feature>
<dbReference type="PANTHER" id="PTHR31398:SF0">
    <property type="entry name" value="MEIOTIC NUCLEAR DIVISION PROTEIN 1 HOMOLOG"/>
    <property type="match status" value="1"/>
</dbReference>
<accession>I7M8U6</accession>
<evidence type="ECO:0000313" key="4">
    <source>
        <dbReference type="Proteomes" id="UP000009168"/>
    </source>
</evidence>
<reference evidence="4" key="1">
    <citation type="journal article" date="2006" name="PLoS Biol.">
        <title>Macronuclear genome sequence of the ciliate Tetrahymena thermophila, a model eukaryote.</title>
        <authorList>
            <person name="Eisen J.A."/>
            <person name="Coyne R.S."/>
            <person name="Wu M."/>
            <person name="Wu D."/>
            <person name="Thiagarajan M."/>
            <person name="Wortman J.R."/>
            <person name="Badger J.H."/>
            <person name="Ren Q."/>
            <person name="Amedeo P."/>
            <person name="Jones K.M."/>
            <person name="Tallon L.J."/>
            <person name="Delcher A.L."/>
            <person name="Salzberg S.L."/>
            <person name="Silva J.C."/>
            <person name="Haas B.J."/>
            <person name="Majoros W.H."/>
            <person name="Farzad M."/>
            <person name="Carlton J.M."/>
            <person name="Smith R.K. Jr."/>
            <person name="Garg J."/>
            <person name="Pearlman R.E."/>
            <person name="Karrer K.M."/>
            <person name="Sun L."/>
            <person name="Manning G."/>
            <person name="Elde N.C."/>
            <person name="Turkewitz A.P."/>
            <person name="Asai D.J."/>
            <person name="Wilkes D.E."/>
            <person name="Wang Y."/>
            <person name="Cai H."/>
            <person name="Collins K."/>
            <person name="Stewart B.A."/>
            <person name="Lee S.R."/>
            <person name="Wilamowska K."/>
            <person name="Weinberg Z."/>
            <person name="Ruzzo W.L."/>
            <person name="Wloga D."/>
            <person name="Gaertig J."/>
            <person name="Frankel J."/>
            <person name="Tsao C.-C."/>
            <person name="Gorovsky M.A."/>
            <person name="Keeling P.J."/>
            <person name="Waller R.F."/>
            <person name="Patron N.J."/>
            <person name="Cherry J.M."/>
            <person name="Stover N.A."/>
            <person name="Krieger C.J."/>
            <person name="del Toro C."/>
            <person name="Ryder H.F."/>
            <person name="Williamson S.C."/>
            <person name="Barbeau R.A."/>
            <person name="Hamilton E.P."/>
            <person name="Orias E."/>
        </authorList>
    </citation>
    <scope>NUCLEOTIDE SEQUENCE [LARGE SCALE GENOMIC DNA]</scope>
    <source>
        <strain evidence="4">SB210</strain>
    </source>
</reference>
<feature type="transmembrane region" description="Helical" evidence="2">
    <location>
        <begin position="311"/>
        <end position="329"/>
    </location>
</feature>
<keyword evidence="2" id="KW-1133">Transmembrane helix</keyword>
<feature type="region of interest" description="Disordered" evidence="1">
    <location>
        <begin position="449"/>
        <end position="468"/>
    </location>
</feature>
<dbReference type="RefSeq" id="XP_001019938.1">
    <property type="nucleotide sequence ID" value="XM_001019938.1"/>
</dbReference>
<evidence type="ECO:0000256" key="2">
    <source>
        <dbReference type="SAM" id="Phobius"/>
    </source>
</evidence>
<dbReference type="KEGG" id="tet:TTHERM_00590310"/>
<dbReference type="OMA" id="FHLEPPY"/>
<name>I7M8U6_TETTS</name>